<sequence>MDVTLLGDQLLGDTISIAPLPYTSPPLDLVRIDILLFIRHVLFLPNIVFPFKPWPSGELDELCPTRGNLIAMGLHSVLIVLQLLFLLSLFLCFFLPVGVVLLYFAAFILLNKAICRLLNGSSGELHASKTDLSMFPAHEDEKWIFLNGVAVGNHWLQSNIDRISLTFGRPVSGIHNPTSGIIFDVIQCLIQRDFSYATEDVRACYDLVKKSLIDPKFKKVIFMMHSQGAIEGGMILDWLFDDVPQDLVQKLEVYTFGNAASHFNNPHRYSPENAYHHAVGGAEMSFMTNSNVSMEPRRRTTWKAVRHIEHYANTEDFVARWGVLHFTGLQSQKVPKFGGLPTNRFMGRVFQRAGKGHQFNLHYLDTMFPLDWKRGWGALETNEFMEAEAKLSETEVDSHAGAEKKKMNGSERESLDHWLDMLDWDTAGEHREEGKDQVVVQASSPVSTRQSTMASQESIRPSQGLVTKVKDVSRLWAYRNGRVPHDSR</sequence>
<proteinExistence type="predicted"/>
<evidence type="ECO:0000313" key="4">
    <source>
        <dbReference type="Proteomes" id="UP000800092"/>
    </source>
</evidence>
<dbReference type="EMBL" id="ML991774">
    <property type="protein sequence ID" value="KAF2238919.1"/>
    <property type="molecule type" value="Genomic_DNA"/>
</dbReference>
<evidence type="ECO:0000256" key="1">
    <source>
        <dbReference type="SAM" id="MobiDB-lite"/>
    </source>
</evidence>
<reference evidence="3" key="1">
    <citation type="journal article" date="2020" name="Stud. Mycol.">
        <title>101 Dothideomycetes genomes: a test case for predicting lifestyles and emergence of pathogens.</title>
        <authorList>
            <person name="Haridas S."/>
            <person name="Albert R."/>
            <person name="Binder M."/>
            <person name="Bloem J."/>
            <person name="Labutti K."/>
            <person name="Salamov A."/>
            <person name="Andreopoulos B."/>
            <person name="Baker S."/>
            <person name="Barry K."/>
            <person name="Bills G."/>
            <person name="Bluhm B."/>
            <person name="Cannon C."/>
            <person name="Castanera R."/>
            <person name="Culley D."/>
            <person name="Daum C."/>
            <person name="Ezra D."/>
            <person name="Gonzalez J."/>
            <person name="Henrissat B."/>
            <person name="Kuo A."/>
            <person name="Liang C."/>
            <person name="Lipzen A."/>
            <person name="Lutzoni F."/>
            <person name="Magnuson J."/>
            <person name="Mondo S."/>
            <person name="Nolan M."/>
            <person name="Ohm R."/>
            <person name="Pangilinan J."/>
            <person name="Park H.-J."/>
            <person name="Ramirez L."/>
            <person name="Alfaro M."/>
            <person name="Sun H."/>
            <person name="Tritt A."/>
            <person name="Yoshinaga Y."/>
            <person name="Zwiers L.-H."/>
            <person name="Turgeon B."/>
            <person name="Goodwin S."/>
            <person name="Spatafora J."/>
            <person name="Crous P."/>
            <person name="Grigoriev I."/>
        </authorList>
    </citation>
    <scope>NUCLEOTIDE SEQUENCE</scope>
    <source>
        <strain evidence="3">Tuck. ex Michener</strain>
    </source>
</reference>
<evidence type="ECO:0000313" key="3">
    <source>
        <dbReference type="EMBL" id="KAF2238919.1"/>
    </source>
</evidence>
<keyword evidence="4" id="KW-1185">Reference proteome</keyword>
<evidence type="ECO:0000256" key="2">
    <source>
        <dbReference type="SAM" id="Phobius"/>
    </source>
</evidence>
<organism evidence="3 4">
    <name type="scientific">Viridothelium virens</name>
    <name type="common">Speckled blister lichen</name>
    <name type="synonym">Trypethelium virens</name>
    <dbReference type="NCBI Taxonomy" id="1048519"/>
    <lineage>
        <taxon>Eukaryota</taxon>
        <taxon>Fungi</taxon>
        <taxon>Dikarya</taxon>
        <taxon>Ascomycota</taxon>
        <taxon>Pezizomycotina</taxon>
        <taxon>Dothideomycetes</taxon>
        <taxon>Dothideomycetes incertae sedis</taxon>
        <taxon>Trypetheliales</taxon>
        <taxon>Trypetheliaceae</taxon>
        <taxon>Viridothelium</taxon>
    </lineage>
</organism>
<name>A0A6A6HM43_VIRVR</name>
<dbReference type="PANTHER" id="PTHR42044">
    <property type="entry name" value="DUF676 DOMAIN-CONTAINING PROTEIN-RELATED"/>
    <property type="match status" value="1"/>
</dbReference>
<keyword evidence="2" id="KW-0812">Transmembrane</keyword>
<feature type="compositionally biased region" description="Polar residues" evidence="1">
    <location>
        <begin position="440"/>
        <end position="464"/>
    </location>
</feature>
<dbReference type="OrthoDB" id="202545at2759"/>
<feature type="transmembrane region" description="Helical" evidence="2">
    <location>
        <begin position="93"/>
        <end position="110"/>
    </location>
</feature>
<accession>A0A6A6HM43</accession>
<keyword evidence="2" id="KW-0472">Membrane</keyword>
<feature type="region of interest" description="Disordered" evidence="1">
    <location>
        <begin position="430"/>
        <end position="464"/>
    </location>
</feature>
<keyword evidence="2" id="KW-1133">Transmembrane helix</keyword>
<dbReference type="AlphaFoldDB" id="A0A6A6HM43"/>
<evidence type="ECO:0008006" key="5">
    <source>
        <dbReference type="Google" id="ProtNLM"/>
    </source>
</evidence>
<gene>
    <name evidence="3" type="ORF">EV356DRAFT_223942</name>
</gene>
<protein>
    <recommendedName>
        <fullName evidence="5">DUF676 domain-containing protein</fullName>
    </recommendedName>
</protein>
<feature type="transmembrane region" description="Helical" evidence="2">
    <location>
        <begin position="69"/>
        <end position="87"/>
    </location>
</feature>
<dbReference type="Proteomes" id="UP000800092">
    <property type="component" value="Unassembled WGS sequence"/>
</dbReference>
<dbReference type="PANTHER" id="PTHR42044:SF2">
    <property type="entry name" value="DUF676 DOMAIN-CONTAINING PROTEIN"/>
    <property type="match status" value="1"/>
</dbReference>